<name>A0A063KIF7_9GAMM</name>
<accession>A0A063KIF7</accession>
<gene>
    <name evidence="4" type="ORF">DC53_17585</name>
    <name evidence="3" type="ORF">EU508_10235</name>
    <name evidence="2" type="ORF">EU509_13160</name>
</gene>
<keyword evidence="1" id="KW-0472">Membrane</keyword>
<dbReference type="OrthoDB" id="6314641at2"/>
<dbReference type="Proteomes" id="UP000322915">
    <property type="component" value="Unassembled WGS sequence"/>
</dbReference>
<reference evidence="6 7" key="2">
    <citation type="submission" date="2019-01" db="EMBL/GenBank/DDBJ databases">
        <title>Genome sequences of marine Pseudoalteromonas species.</title>
        <authorList>
            <person name="Boraston A.B."/>
            <person name="Hehemann J.-H."/>
            <person name="Vickers C.J."/>
            <person name="Salama-Alber O."/>
            <person name="Abe K."/>
            <person name="Hettle A.J."/>
        </authorList>
    </citation>
    <scope>NUCLEOTIDE SEQUENCE [LARGE SCALE GENOMIC DNA]</scope>
    <source>
        <strain evidence="3 7">PS42</strain>
        <strain evidence="2 6">PS47</strain>
    </source>
</reference>
<keyword evidence="1" id="KW-0812">Transmembrane</keyword>
<feature type="transmembrane region" description="Helical" evidence="1">
    <location>
        <begin position="37"/>
        <end position="57"/>
    </location>
</feature>
<evidence type="ECO:0000313" key="4">
    <source>
        <dbReference type="EMBL" id="KDC49214.1"/>
    </source>
</evidence>
<evidence type="ECO:0000256" key="1">
    <source>
        <dbReference type="SAM" id="Phobius"/>
    </source>
</evidence>
<keyword evidence="1" id="KW-1133">Transmembrane helix</keyword>
<evidence type="ECO:0000313" key="3">
    <source>
        <dbReference type="EMBL" id="KAA1160121.1"/>
    </source>
</evidence>
<dbReference type="EMBL" id="SEUJ01000073">
    <property type="protein sequence ID" value="KAA1154070.1"/>
    <property type="molecule type" value="Genomic_DNA"/>
</dbReference>
<evidence type="ECO:0000313" key="5">
    <source>
        <dbReference type="Proteomes" id="UP000027154"/>
    </source>
</evidence>
<dbReference type="Proteomes" id="UP000027154">
    <property type="component" value="Unassembled WGS sequence"/>
</dbReference>
<sequence>MFTFFSSQIIELKHLKVRERQAVIALSLGLISPTERVLLRIIKLILLSPLFLIFTLFEGWVVIPFLMLGVLCYPLLTTPIEINFAKKNLSKALKEYDQGA</sequence>
<evidence type="ECO:0000313" key="2">
    <source>
        <dbReference type="EMBL" id="KAA1154070.1"/>
    </source>
</evidence>
<keyword evidence="6" id="KW-1185">Reference proteome</keyword>
<dbReference type="Proteomes" id="UP000324162">
    <property type="component" value="Unassembled WGS sequence"/>
</dbReference>
<dbReference type="InterPro" id="IPR046168">
    <property type="entry name" value="DUF6170"/>
</dbReference>
<evidence type="ECO:0000313" key="6">
    <source>
        <dbReference type="Proteomes" id="UP000322915"/>
    </source>
</evidence>
<protein>
    <submittedName>
        <fullName evidence="3">Uncharacterized protein</fullName>
    </submittedName>
</protein>
<dbReference type="RefSeq" id="WP_008133810.1">
    <property type="nucleotide sequence ID" value="NZ_JJNZ01000069.1"/>
</dbReference>
<evidence type="ECO:0000313" key="7">
    <source>
        <dbReference type="Proteomes" id="UP000324162"/>
    </source>
</evidence>
<organism evidence="3 7">
    <name type="scientific">Pseudoalteromonas fuliginea</name>
    <dbReference type="NCBI Taxonomy" id="1872678"/>
    <lineage>
        <taxon>Bacteria</taxon>
        <taxon>Pseudomonadati</taxon>
        <taxon>Pseudomonadota</taxon>
        <taxon>Gammaproteobacteria</taxon>
        <taxon>Alteromonadales</taxon>
        <taxon>Pseudoalteromonadaceae</taxon>
        <taxon>Pseudoalteromonas</taxon>
    </lineage>
</organism>
<dbReference type="EMBL" id="SEUK01000049">
    <property type="protein sequence ID" value="KAA1160121.1"/>
    <property type="molecule type" value="Genomic_DNA"/>
</dbReference>
<reference evidence="4 5" key="1">
    <citation type="submission" date="2014-04" db="EMBL/GenBank/DDBJ databases">
        <title>Pseudoalteromonas galatheae sp. nov., isolated from a deep-sea polychaete near Canal Concepcion, Chile.</title>
        <authorList>
            <person name="Machado H.R."/>
            <person name="Gram L."/>
            <person name="Vynne N.G."/>
        </authorList>
    </citation>
    <scope>NUCLEOTIDE SEQUENCE [LARGE SCALE GENOMIC DNA]</scope>
    <source>
        <strain evidence="4 5">KMM216</strain>
    </source>
</reference>
<dbReference type="Pfam" id="PF19667">
    <property type="entry name" value="DUF6170"/>
    <property type="match status" value="1"/>
</dbReference>
<dbReference type="AlphaFoldDB" id="A0A063KIF7"/>
<dbReference type="EMBL" id="JJNZ01000069">
    <property type="protein sequence ID" value="KDC49214.1"/>
    <property type="molecule type" value="Genomic_DNA"/>
</dbReference>
<comment type="caution">
    <text evidence="3">The sequence shown here is derived from an EMBL/GenBank/DDBJ whole genome shotgun (WGS) entry which is preliminary data.</text>
</comment>
<proteinExistence type="predicted"/>